<sequence>MKVVKTVKGGRRVSNLTDLKTIKRMRRQSGRVTRRANFEEIYVYVYMEVTLLAMQEEVMEYLSRVPVDASFGAVSKASRTMFERLDFTYARNL</sequence>
<dbReference type="AlphaFoldDB" id="A0A0G4HLI6"/>
<evidence type="ECO:0000313" key="1">
    <source>
        <dbReference type="EMBL" id="CEM44987.1"/>
    </source>
</evidence>
<reference evidence="1" key="1">
    <citation type="submission" date="2014-11" db="EMBL/GenBank/DDBJ databases">
        <authorList>
            <person name="Otto D Thomas"/>
            <person name="Naeem Raeece"/>
        </authorList>
    </citation>
    <scope>NUCLEOTIDE SEQUENCE</scope>
</reference>
<gene>
    <name evidence="1" type="ORF">Cvel_7361</name>
</gene>
<proteinExistence type="predicted"/>
<name>A0A0G4HLI6_9ALVE</name>
<protein>
    <submittedName>
        <fullName evidence="1">Uncharacterized protein</fullName>
    </submittedName>
</protein>
<accession>A0A0G4HLI6</accession>
<organism evidence="1">
    <name type="scientific">Chromera velia CCMP2878</name>
    <dbReference type="NCBI Taxonomy" id="1169474"/>
    <lineage>
        <taxon>Eukaryota</taxon>
        <taxon>Sar</taxon>
        <taxon>Alveolata</taxon>
        <taxon>Colpodellida</taxon>
        <taxon>Chromeraceae</taxon>
        <taxon>Chromera</taxon>
    </lineage>
</organism>
<dbReference type="VEuPathDB" id="CryptoDB:Cvel_7361"/>
<dbReference type="EMBL" id="CDMZ01003067">
    <property type="protein sequence ID" value="CEM44987.1"/>
    <property type="molecule type" value="Genomic_DNA"/>
</dbReference>